<gene>
    <name evidence="1" type="ORF">PSON_ATCC_30995.1.T2120010</name>
</gene>
<evidence type="ECO:0000313" key="2">
    <source>
        <dbReference type="Proteomes" id="UP000692954"/>
    </source>
</evidence>
<name>A0A8S1RQC0_9CILI</name>
<reference evidence="1" key="1">
    <citation type="submission" date="2021-01" db="EMBL/GenBank/DDBJ databases">
        <authorList>
            <consortium name="Genoscope - CEA"/>
            <person name="William W."/>
        </authorList>
    </citation>
    <scope>NUCLEOTIDE SEQUENCE</scope>
</reference>
<accession>A0A8S1RQC0</accession>
<proteinExistence type="predicted"/>
<dbReference type="AlphaFoldDB" id="A0A8S1RQC0"/>
<evidence type="ECO:0000313" key="1">
    <source>
        <dbReference type="EMBL" id="CAD8129249.1"/>
    </source>
</evidence>
<organism evidence="1 2">
    <name type="scientific">Paramecium sonneborni</name>
    <dbReference type="NCBI Taxonomy" id="65129"/>
    <lineage>
        <taxon>Eukaryota</taxon>
        <taxon>Sar</taxon>
        <taxon>Alveolata</taxon>
        <taxon>Ciliophora</taxon>
        <taxon>Intramacronucleata</taxon>
        <taxon>Oligohymenophorea</taxon>
        <taxon>Peniculida</taxon>
        <taxon>Parameciidae</taxon>
        <taxon>Paramecium</taxon>
    </lineage>
</organism>
<comment type="caution">
    <text evidence="1">The sequence shown here is derived from an EMBL/GenBank/DDBJ whole genome shotgun (WGS) entry which is preliminary data.</text>
</comment>
<keyword evidence="2" id="KW-1185">Reference proteome</keyword>
<sequence length="101" mass="11982">METILVNTQRQAYNQMILKQTIMEYLTQNSSSLFQSALRMSLKRAFLNPILPIYYSYYYSGLYNEVHQSILYIFIDKNTCQPAHIFKVQSLKIRIRIGIHI</sequence>
<dbReference type="Proteomes" id="UP000692954">
    <property type="component" value="Unassembled WGS sequence"/>
</dbReference>
<protein>
    <submittedName>
        <fullName evidence="1">Uncharacterized protein</fullName>
    </submittedName>
</protein>
<dbReference type="EMBL" id="CAJJDN010000212">
    <property type="protein sequence ID" value="CAD8129249.1"/>
    <property type="molecule type" value="Genomic_DNA"/>
</dbReference>